<feature type="region of interest" description="Disordered" evidence="1">
    <location>
        <begin position="1"/>
        <end position="53"/>
    </location>
</feature>
<keyword evidence="2" id="KW-0812">Transmembrane</keyword>
<proteinExistence type="predicted"/>
<keyword evidence="4" id="KW-1185">Reference proteome</keyword>
<protein>
    <recommendedName>
        <fullName evidence="5">No apical meristem-associated C-terminal domain-containing protein</fullName>
    </recommendedName>
</protein>
<keyword evidence="2" id="KW-0472">Membrane</keyword>
<dbReference type="PANTHER" id="PTHR44947:SF1">
    <property type="entry name" value="OS11G0303800 PROTEIN"/>
    <property type="match status" value="1"/>
</dbReference>
<dbReference type="EMBL" id="CM029041">
    <property type="protein sequence ID" value="KAG2623329.1"/>
    <property type="molecule type" value="Genomic_DNA"/>
</dbReference>
<feature type="region of interest" description="Disordered" evidence="1">
    <location>
        <begin position="296"/>
        <end position="319"/>
    </location>
</feature>
<evidence type="ECO:0000256" key="2">
    <source>
        <dbReference type="SAM" id="Phobius"/>
    </source>
</evidence>
<reference evidence="3" key="1">
    <citation type="submission" date="2020-05" db="EMBL/GenBank/DDBJ databases">
        <title>WGS assembly of Panicum virgatum.</title>
        <authorList>
            <person name="Lovell J.T."/>
            <person name="Jenkins J."/>
            <person name="Shu S."/>
            <person name="Juenger T.E."/>
            <person name="Schmutz J."/>
        </authorList>
    </citation>
    <scope>NUCLEOTIDE SEQUENCE</scope>
    <source>
        <strain evidence="3">AP13</strain>
    </source>
</reference>
<comment type="caution">
    <text evidence="3">The sequence shown here is derived from an EMBL/GenBank/DDBJ whole genome shotgun (WGS) entry which is preliminary data.</text>
</comment>
<dbReference type="AlphaFoldDB" id="A0A8T0USX9"/>
<accession>A0A8T0USX9</accession>
<evidence type="ECO:0000256" key="1">
    <source>
        <dbReference type="SAM" id="MobiDB-lite"/>
    </source>
</evidence>
<feature type="transmembrane region" description="Helical" evidence="2">
    <location>
        <begin position="431"/>
        <end position="452"/>
    </location>
</feature>
<keyword evidence="2" id="KW-1133">Transmembrane helix</keyword>
<evidence type="ECO:0000313" key="4">
    <source>
        <dbReference type="Proteomes" id="UP000823388"/>
    </source>
</evidence>
<organism evidence="3 4">
    <name type="scientific">Panicum virgatum</name>
    <name type="common">Blackwell switchgrass</name>
    <dbReference type="NCBI Taxonomy" id="38727"/>
    <lineage>
        <taxon>Eukaryota</taxon>
        <taxon>Viridiplantae</taxon>
        <taxon>Streptophyta</taxon>
        <taxon>Embryophyta</taxon>
        <taxon>Tracheophyta</taxon>
        <taxon>Spermatophyta</taxon>
        <taxon>Magnoliopsida</taxon>
        <taxon>Liliopsida</taxon>
        <taxon>Poales</taxon>
        <taxon>Poaceae</taxon>
        <taxon>PACMAD clade</taxon>
        <taxon>Panicoideae</taxon>
        <taxon>Panicodae</taxon>
        <taxon>Paniceae</taxon>
        <taxon>Panicinae</taxon>
        <taxon>Panicum</taxon>
        <taxon>Panicum sect. Hiantes</taxon>
    </lineage>
</organism>
<gene>
    <name evidence="3" type="ORF">PVAP13_3KG053700</name>
</gene>
<dbReference type="Proteomes" id="UP000823388">
    <property type="component" value="Chromosome 3K"/>
</dbReference>
<name>A0A8T0USX9_PANVG</name>
<sequence>MPTREKRSGASKRKVPPPPSPAPPPQPVPAGAPPPPPFTSGLAGQPPPAPLAAGWQAVPGGSVFRLENVLCDLQSFCSDHIIYVYFRGGYVNFFQQPPFSAPDQNFHFVGLTHNFAQISPSPPPPPSAQGQSSHQVPIDIDGENAVETSRTAKRRHWSHEEEVRLASAWLNNSNDPIRGNDKKGDTFWKDITSEFNKNAAAGRERDTNQLKIHWSRLKTVIADFNGCYTKVTRVNKSGASDDQLMDEALALYTERYKKPFTLFHWWRTLKNQPKWCAYVAQMEKEKNQSQIPIHVDDDLGTKRPIGRDAAKESTRRNGKRKTEEIIEGFAILGGNIDKIVAVTQERKQAREKTTEAHLEISRNRLKSAQDEKEAKLLQVYDSLLQQDTSQMTEESKARRDKTLAAIEKKLFSNNDEVRCAFVLFLSNLTCYFFLLSIMLIVSMLFLSVLPCYL</sequence>
<feature type="compositionally biased region" description="Pro residues" evidence="1">
    <location>
        <begin position="16"/>
        <end position="38"/>
    </location>
</feature>
<dbReference type="PANTHER" id="PTHR44947">
    <property type="entry name" value="OS05G0501001 PROTEIN"/>
    <property type="match status" value="1"/>
</dbReference>
<evidence type="ECO:0000313" key="3">
    <source>
        <dbReference type="EMBL" id="KAG2623329.1"/>
    </source>
</evidence>
<evidence type="ECO:0008006" key="5">
    <source>
        <dbReference type="Google" id="ProtNLM"/>
    </source>
</evidence>